<name>A0A392PDL9_9FABA</name>
<dbReference type="EMBL" id="LXQA010075450">
    <property type="protein sequence ID" value="MCI10231.1"/>
    <property type="molecule type" value="Genomic_DNA"/>
</dbReference>
<evidence type="ECO:0000313" key="2">
    <source>
        <dbReference type="Proteomes" id="UP000265520"/>
    </source>
</evidence>
<reference evidence="1 2" key="1">
    <citation type="journal article" date="2018" name="Front. Plant Sci.">
        <title>Red Clover (Trifolium pratense) and Zigzag Clover (T. medium) - A Picture of Genomic Similarities and Differences.</title>
        <authorList>
            <person name="Dluhosova J."/>
            <person name="Istvanek J."/>
            <person name="Nedelnik J."/>
            <person name="Repkova J."/>
        </authorList>
    </citation>
    <scope>NUCLEOTIDE SEQUENCE [LARGE SCALE GENOMIC DNA]</scope>
    <source>
        <strain evidence="2">cv. 10/8</strain>
        <tissue evidence="1">Leaf</tissue>
    </source>
</reference>
<proteinExistence type="predicted"/>
<evidence type="ECO:0000313" key="1">
    <source>
        <dbReference type="EMBL" id="MCI10231.1"/>
    </source>
</evidence>
<protein>
    <submittedName>
        <fullName evidence="1">Uncharacterized protein</fullName>
    </submittedName>
</protein>
<organism evidence="1 2">
    <name type="scientific">Trifolium medium</name>
    <dbReference type="NCBI Taxonomy" id="97028"/>
    <lineage>
        <taxon>Eukaryota</taxon>
        <taxon>Viridiplantae</taxon>
        <taxon>Streptophyta</taxon>
        <taxon>Embryophyta</taxon>
        <taxon>Tracheophyta</taxon>
        <taxon>Spermatophyta</taxon>
        <taxon>Magnoliopsida</taxon>
        <taxon>eudicotyledons</taxon>
        <taxon>Gunneridae</taxon>
        <taxon>Pentapetalae</taxon>
        <taxon>rosids</taxon>
        <taxon>fabids</taxon>
        <taxon>Fabales</taxon>
        <taxon>Fabaceae</taxon>
        <taxon>Papilionoideae</taxon>
        <taxon>50 kb inversion clade</taxon>
        <taxon>NPAAA clade</taxon>
        <taxon>Hologalegina</taxon>
        <taxon>IRL clade</taxon>
        <taxon>Trifolieae</taxon>
        <taxon>Trifolium</taxon>
    </lineage>
</organism>
<accession>A0A392PDL9</accession>
<dbReference type="AlphaFoldDB" id="A0A392PDL9"/>
<sequence>MAYFTLSFPVGSSHFLGQGLTCPTLISMVILLMDGVSSVSMALLLPNNVHNELLDKLFIASTNVGDCLHKLCTF</sequence>
<comment type="caution">
    <text evidence="1">The sequence shown here is derived from an EMBL/GenBank/DDBJ whole genome shotgun (WGS) entry which is preliminary data.</text>
</comment>
<dbReference type="Proteomes" id="UP000265520">
    <property type="component" value="Unassembled WGS sequence"/>
</dbReference>
<keyword evidence="2" id="KW-1185">Reference proteome</keyword>